<dbReference type="EMBL" id="CP037423">
    <property type="protein sequence ID" value="QDV42115.1"/>
    <property type="molecule type" value="Genomic_DNA"/>
</dbReference>
<reference evidence="3 4" key="1">
    <citation type="submission" date="2019-03" db="EMBL/GenBank/DDBJ databases">
        <title>Deep-cultivation of Planctomycetes and their phenomic and genomic characterization uncovers novel biology.</title>
        <authorList>
            <person name="Wiegand S."/>
            <person name="Jogler M."/>
            <person name="Boedeker C."/>
            <person name="Pinto D."/>
            <person name="Vollmers J."/>
            <person name="Rivas-Marin E."/>
            <person name="Kohn T."/>
            <person name="Peeters S.H."/>
            <person name="Heuer A."/>
            <person name="Rast P."/>
            <person name="Oberbeckmann S."/>
            <person name="Bunk B."/>
            <person name="Jeske O."/>
            <person name="Meyerdierks A."/>
            <person name="Storesund J.E."/>
            <person name="Kallscheuer N."/>
            <person name="Luecker S."/>
            <person name="Lage O.M."/>
            <person name="Pohl T."/>
            <person name="Merkel B.J."/>
            <person name="Hornburger P."/>
            <person name="Mueller R.-W."/>
            <person name="Bruemmer F."/>
            <person name="Labrenz M."/>
            <person name="Spormann A.M."/>
            <person name="Op den Camp H."/>
            <person name="Overmann J."/>
            <person name="Amann R."/>
            <person name="Jetten M.S.M."/>
            <person name="Mascher T."/>
            <person name="Medema M.H."/>
            <person name="Devos D.P."/>
            <person name="Kaster A.-K."/>
            <person name="Ovreas L."/>
            <person name="Rohde M."/>
            <person name="Galperin M.Y."/>
            <person name="Jogler C."/>
        </authorList>
    </citation>
    <scope>NUCLEOTIDE SEQUENCE [LARGE SCALE GENOMIC DNA]</scope>
    <source>
        <strain evidence="3 4">Enr13</strain>
    </source>
</reference>
<dbReference type="SUPFAM" id="SSF52402">
    <property type="entry name" value="Adenine nucleotide alpha hydrolases-like"/>
    <property type="match status" value="2"/>
</dbReference>
<dbReference type="Pfam" id="PF00582">
    <property type="entry name" value="Usp"/>
    <property type="match status" value="2"/>
</dbReference>
<gene>
    <name evidence="3" type="ORF">Enr13x_19580</name>
</gene>
<dbReference type="InterPro" id="IPR051688">
    <property type="entry name" value="USP_A"/>
</dbReference>
<dbReference type="KEGG" id="snep:Enr13x_19580"/>
<accession>A0A518HMN6</accession>
<evidence type="ECO:0000256" key="1">
    <source>
        <dbReference type="ARBA" id="ARBA00008791"/>
    </source>
</evidence>
<dbReference type="Gene3D" id="3.40.50.620">
    <property type="entry name" value="HUPs"/>
    <property type="match status" value="2"/>
</dbReference>
<comment type="similarity">
    <text evidence="1">Belongs to the universal stress protein A family.</text>
</comment>
<dbReference type="RefSeq" id="WP_145385757.1">
    <property type="nucleotide sequence ID" value="NZ_CP037423.1"/>
</dbReference>
<dbReference type="PANTHER" id="PTHR43010">
    <property type="entry name" value="UNIVERSAL STRESS PROTEIN SLR1230"/>
    <property type="match status" value="1"/>
</dbReference>
<dbReference type="PANTHER" id="PTHR43010:SF1">
    <property type="entry name" value="USPA DOMAIN-CONTAINING PROTEIN"/>
    <property type="match status" value="1"/>
</dbReference>
<dbReference type="CDD" id="cd00293">
    <property type="entry name" value="USP-like"/>
    <property type="match status" value="2"/>
</dbReference>
<evidence type="ECO:0000259" key="2">
    <source>
        <dbReference type="Pfam" id="PF00582"/>
    </source>
</evidence>
<feature type="domain" description="UspA" evidence="2">
    <location>
        <begin position="153"/>
        <end position="288"/>
    </location>
</feature>
<evidence type="ECO:0000313" key="4">
    <source>
        <dbReference type="Proteomes" id="UP000319004"/>
    </source>
</evidence>
<dbReference type="Proteomes" id="UP000319004">
    <property type="component" value="Chromosome"/>
</dbReference>
<dbReference type="InterPro" id="IPR006016">
    <property type="entry name" value="UspA"/>
</dbReference>
<evidence type="ECO:0000313" key="3">
    <source>
        <dbReference type="EMBL" id="QDV42115.1"/>
    </source>
</evidence>
<organism evidence="3 4">
    <name type="scientific">Stieleria neptunia</name>
    <dbReference type="NCBI Taxonomy" id="2527979"/>
    <lineage>
        <taxon>Bacteria</taxon>
        <taxon>Pseudomonadati</taxon>
        <taxon>Planctomycetota</taxon>
        <taxon>Planctomycetia</taxon>
        <taxon>Pirellulales</taxon>
        <taxon>Pirellulaceae</taxon>
        <taxon>Stieleria</taxon>
    </lineage>
</organism>
<dbReference type="AlphaFoldDB" id="A0A518HMN6"/>
<dbReference type="OrthoDB" id="6368426at2"/>
<feature type="domain" description="UspA" evidence="2">
    <location>
        <begin position="2"/>
        <end position="141"/>
    </location>
</feature>
<keyword evidence="4" id="KW-1185">Reference proteome</keyword>
<protein>
    <submittedName>
        <fullName evidence="3">Universal stress protein</fullName>
    </submittedName>
</protein>
<dbReference type="InterPro" id="IPR006015">
    <property type="entry name" value="Universal_stress_UspA"/>
</dbReference>
<name>A0A518HMN6_9BACT</name>
<proteinExistence type="inferred from homology"/>
<sequence>MHNVLLAIDGSTPSIEAAKLLAHLPHPDSLDLTVLSVVQRPFIHSSYATGELLEKAFERDKAFANESFRQVAEMFDGANVKIKHVMREGPIGESIVELAGSLKRDLVVVGAKGHSQITRLLLGSVSDHVATHSPCSTLVVRPTGLHDTARPIRVCLAYESSESAVSALEEIAEVPWKTGTDFHLLTVETYLSDFIGQRIADEGIEISSHYLEGLADAKARLADVAPHAKTHLVQGDHVGESIVTFAEDNAIDLLIVGETPRSAVNRFLLGSTSRYVLRHAPCSVWVTRNRAVQTSGS</sequence>
<dbReference type="InterPro" id="IPR014729">
    <property type="entry name" value="Rossmann-like_a/b/a_fold"/>
</dbReference>
<dbReference type="PRINTS" id="PR01438">
    <property type="entry name" value="UNVRSLSTRESS"/>
</dbReference>